<dbReference type="InterPro" id="IPR004119">
    <property type="entry name" value="EcKL"/>
</dbReference>
<keyword evidence="1" id="KW-0472">Membrane</keyword>
<gene>
    <name evidence="4" type="primary">LOC4802347</name>
</gene>
<evidence type="ECO:0000313" key="4">
    <source>
        <dbReference type="RefSeq" id="XP_015037763.2"/>
    </source>
</evidence>
<evidence type="ECO:0000256" key="1">
    <source>
        <dbReference type="SAM" id="Phobius"/>
    </source>
</evidence>
<dbReference type="InterPro" id="IPR011009">
    <property type="entry name" value="Kinase-like_dom_sf"/>
</dbReference>
<keyword evidence="1" id="KW-1133">Transmembrane helix</keyword>
<organism evidence="3 4">
    <name type="scientific">Drosophila pseudoobscura pseudoobscura</name>
    <name type="common">Fruit fly</name>
    <dbReference type="NCBI Taxonomy" id="46245"/>
    <lineage>
        <taxon>Eukaryota</taxon>
        <taxon>Metazoa</taxon>
        <taxon>Ecdysozoa</taxon>
        <taxon>Arthropoda</taxon>
        <taxon>Hexapoda</taxon>
        <taxon>Insecta</taxon>
        <taxon>Pterygota</taxon>
        <taxon>Neoptera</taxon>
        <taxon>Endopterygota</taxon>
        <taxon>Diptera</taxon>
        <taxon>Brachycera</taxon>
        <taxon>Muscomorpha</taxon>
        <taxon>Ephydroidea</taxon>
        <taxon>Drosophilidae</taxon>
        <taxon>Drosophila</taxon>
        <taxon>Sophophora</taxon>
    </lineage>
</organism>
<reference evidence="3" key="1">
    <citation type="submission" date="2024-06" db="UniProtKB">
        <authorList>
            <consortium name="RefSeq"/>
        </authorList>
    </citation>
    <scope>NUCLEOTIDE SEQUENCE [LARGE SCALE GENOMIC DNA]</scope>
    <source>
        <strain evidence="3">MV2-25</strain>
    </source>
</reference>
<proteinExistence type="predicted"/>
<dbReference type="RefSeq" id="XP_015037763.2">
    <property type="nucleotide sequence ID" value="XM_015182277.2"/>
</dbReference>
<keyword evidence="3" id="KW-1185">Reference proteome</keyword>
<dbReference type="SMART" id="SM00587">
    <property type="entry name" value="CHK"/>
    <property type="match status" value="1"/>
</dbReference>
<dbReference type="PANTHER" id="PTHR11012">
    <property type="entry name" value="PROTEIN KINASE-LIKE DOMAIN-CONTAINING"/>
    <property type="match status" value="1"/>
</dbReference>
<reference evidence="4" key="2">
    <citation type="submission" date="2025-08" db="UniProtKB">
        <authorList>
            <consortium name="RefSeq"/>
        </authorList>
    </citation>
    <scope>IDENTIFICATION</scope>
    <source>
        <strain evidence="4">MV-25-SWS-2005</strain>
        <tissue evidence="4">Whole body</tissue>
    </source>
</reference>
<dbReference type="PANTHER" id="PTHR11012:SF6">
    <property type="entry name" value="CHK DOMAIN OV1-RELATED"/>
    <property type="match status" value="1"/>
</dbReference>
<dbReference type="Pfam" id="PF02958">
    <property type="entry name" value="EcKL"/>
    <property type="match status" value="1"/>
</dbReference>
<dbReference type="AlphaFoldDB" id="A0A6I8VBK3"/>
<dbReference type="InterPro" id="IPR015897">
    <property type="entry name" value="CHK_kinase-like"/>
</dbReference>
<dbReference type="SUPFAM" id="SSF56112">
    <property type="entry name" value="Protein kinase-like (PK-like)"/>
    <property type="match status" value="1"/>
</dbReference>
<evidence type="ECO:0000313" key="3">
    <source>
        <dbReference type="Proteomes" id="UP000001819"/>
    </source>
</evidence>
<evidence type="ECO:0000259" key="2">
    <source>
        <dbReference type="SMART" id="SM00587"/>
    </source>
</evidence>
<protein>
    <submittedName>
        <fullName evidence="4">Uncharacterized protein isoform X2</fullName>
    </submittedName>
</protein>
<keyword evidence="1" id="KW-0812">Transmembrane</keyword>
<dbReference type="Proteomes" id="UP000001819">
    <property type="component" value="Chromosome 2"/>
</dbReference>
<accession>A0A6I8VBK3</accession>
<feature type="domain" description="CHK kinase-like" evidence="2">
    <location>
        <begin position="130"/>
        <end position="314"/>
    </location>
</feature>
<feature type="transmembrane region" description="Helical" evidence="1">
    <location>
        <begin position="297"/>
        <end position="315"/>
    </location>
</feature>
<sequence>MTNQKIPEWVNGLSLKQAIHATLGDGEKILDVTPVIDEIQYRNCTVLLPISAKVLMMDQTLRKITFMLKAQHCSKFQARIMTHLKLFAREDHMYHKVLPKLERMFQSVGKTVTFGPRAFKLDKSIKVHYILMEDLRTKGYQNVCRQEGFDLVSIKAVLKKLAEFHAASAVYVERHGMFGKLLADGVYTRNNRNILKKLNDVDPFLSQLRGSSLASRFHKRLINKERVLVDRMLEMHSRQTLTDFCVLNHCDGWVNNVMLKFDSFGKVEDTALIDYQVVRPTICTIPSSPLPKWRSSWINLIILYNITITIWWIISRYSTTEAVRRSSRTYAMVSTIMVWQHMWWRHGYCPLQ</sequence>
<name>A0A6I8VBK3_DROPS</name>